<reference evidence="1" key="1">
    <citation type="journal article" date="2021" name="Proc. Natl. Acad. Sci. U.S.A.">
        <title>A Catalog of Tens of Thousands of Viruses from Human Metagenomes Reveals Hidden Associations with Chronic Diseases.</title>
        <authorList>
            <person name="Tisza M.J."/>
            <person name="Buck C.B."/>
        </authorList>
    </citation>
    <scope>NUCLEOTIDE SEQUENCE</scope>
    <source>
        <strain evidence="1">Ctrya9</strain>
    </source>
</reference>
<dbReference type="PANTHER" id="PTHR23416:SF78">
    <property type="entry name" value="LIPOPOLYSACCHARIDE BIOSYNTHESIS O-ACETYL TRANSFERASE WBBJ-RELATED"/>
    <property type="match status" value="1"/>
</dbReference>
<dbReference type="SUPFAM" id="SSF51161">
    <property type="entry name" value="Trimeric LpxA-like enzymes"/>
    <property type="match status" value="1"/>
</dbReference>
<dbReference type="InterPro" id="IPR011004">
    <property type="entry name" value="Trimer_LpxA-like_sf"/>
</dbReference>
<proteinExistence type="predicted"/>
<organism evidence="1">
    <name type="scientific">Podoviridae sp. ctrya9</name>
    <dbReference type="NCBI Taxonomy" id="2825280"/>
    <lineage>
        <taxon>Viruses</taxon>
        <taxon>Duplodnaviria</taxon>
        <taxon>Heunggongvirae</taxon>
        <taxon>Uroviricota</taxon>
        <taxon>Caudoviricetes</taxon>
    </lineage>
</organism>
<evidence type="ECO:0000313" key="1">
    <source>
        <dbReference type="EMBL" id="DAE01893.1"/>
    </source>
</evidence>
<protein>
    <recommendedName>
        <fullName evidence="2">Acyltransferase</fullName>
    </recommendedName>
</protein>
<name>A0A8S5P5F5_9CAUD</name>
<dbReference type="InterPro" id="IPR051159">
    <property type="entry name" value="Hexapeptide_acetyltransf"/>
</dbReference>
<dbReference type="PANTHER" id="PTHR23416">
    <property type="entry name" value="SIALIC ACID SYNTHASE-RELATED"/>
    <property type="match status" value="1"/>
</dbReference>
<dbReference type="EMBL" id="BK015336">
    <property type="protein sequence ID" value="DAE01893.1"/>
    <property type="molecule type" value="Genomic_DNA"/>
</dbReference>
<sequence length="197" mass="21294">MDIIKQISGENNSINHVDADIKKISIRINGKNNHINIEKHAKIHNLSILINGDNNTINIGERCSIVGSVNMRGDGNCLVISSLTSFQNTNINIQEGTSVSIGVNCMFASGVQIRTTDSHSITDMDGNRINPAKNISIGDKCWIGLDALIMKGAFIPDETIVGARATVTGKFSESNIIIAGTPAKIIKTGVKWDRRLL</sequence>
<dbReference type="Gene3D" id="2.160.10.10">
    <property type="entry name" value="Hexapeptide repeat proteins"/>
    <property type="match status" value="1"/>
</dbReference>
<accession>A0A8S5P5F5</accession>
<evidence type="ECO:0008006" key="2">
    <source>
        <dbReference type="Google" id="ProtNLM"/>
    </source>
</evidence>